<accession>A0ABV6LUI4</accession>
<feature type="compositionally biased region" description="Low complexity" evidence="1">
    <location>
        <begin position="58"/>
        <end position="80"/>
    </location>
</feature>
<evidence type="ECO:0000313" key="3">
    <source>
        <dbReference type="EMBL" id="MFC0526075.1"/>
    </source>
</evidence>
<feature type="region of interest" description="Disordered" evidence="1">
    <location>
        <begin position="38"/>
        <end position="82"/>
    </location>
</feature>
<reference evidence="3 4" key="1">
    <citation type="submission" date="2024-09" db="EMBL/GenBank/DDBJ databases">
        <authorList>
            <person name="Sun Q."/>
            <person name="Mori K."/>
        </authorList>
    </citation>
    <scope>NUCLEOTIDE SEQUENCE [LARGE SCALE GENOMIC DNA]</scope>
    <source>
        <strain evidence="3 4">TBRC 3947</strain>
    </source>
</reference>
<evidence type="ECO:0000256" key="1">
    <source>
        <dbReference type="SAM" id="MobiDB-lite"/>
    </source>
</evidence>
<keyword evidence="2" id="KW-0472">Membrane</keyword>
<feature type="transmembrane region" description="Helical" evidence="2">
    <location>
        <begin position="12"/>
        <end position="32"/>
    </location>
</feature>
<comment type="caution">
    <text evidence="3">The sequence shown here is derived from an EMBL/GenBank/DDBJ whole genome shotgun (WGS) entry which is preliminary data.</text>
</comment>
<keyword evidence="2" id="KW-0812">Transmembrane</keyword>
<evidence type="ECO:0000256" key="2">
    <source>
        <dbReference type="SAM" id="Phobius"/>
    </source>
</evidence>
<sequence length="262" mass="27208">MEHPWKSRAQRLRWGLGVASFTAVAALAVAWIGGATASTTQRAPGGEATGAAPVDVEPAQAPDADPTTGPAPAAGTGRDPLTPSELERARAAALDASLRAGTTDVTGAAGPEYLSFELVDAKSAAADAPRRAAVYFYDYTANKLVKRVVNLRTGAVEGTFSAAGRQPPPSDREVAKALELFLADGLSADFKARYQKATGKAFAPGQVEVTGTTYVARPADTGADQCGAHRCVQFITQVPNGPFIDITDIVVDLSGRTVARLR</sequence>
<name>A0ABV6LUI4_9ACTN</name>
<dbReference type="Proteomes" id="UP001589867">
    <property type="component" value="Unassembled WGS sequence"/>
</dbReference>
<dbReference type="RefSeq" id="WP_377243349.1">
    <property type="nucleotide sequence ID" value="NZ_JBHLUH010000001.1"/>
</dbReference>
<evidence type="ECO:0000313" key="4">
    <source>
        <dbReference type="Proteomes" id="UP001589867"/>
    </source>
</evidence>
<keyword evidence="4" id="KW-1185">Reference proteome</keyword>
<evidence type="ECO:0008006" key="5">
    <source>
        <dbReference type="Google" id="ProtNLM"/>
    </source>
</evidence>
<organism evidence="3 4">
    <name type="scientific">Phytohabitans kaempferiae</name>
    <dbReference type="NCBI Taxonomy" id="1620943"/>
    <lineage>
        <taxon>Bacteria</taxon>
        <taxon>Bacillati</taxon>
        <taxon>Actinomycetota</taxon>
        <taxon>Actinomycetes</taxon>
        <taxon>Micromonosporales</taxon>
        <taxon>Micromonosporaceae</taxon>
    </lineage>
</organism>
<dbReference type="EMBL" id="JBHLUH010000001">
    <property type="protein sequence ID" value="MFC0526075.1"/>
    <property type="molecule type" value="Genomic_DNA"/>
</dbReference>
<keyword evidence="2" id="KW-1133">Transmembrane helix</keyword>
<proteinExistence type="predicted"/>
<protein>
    <recommendedName>
        <fullName evidence="5">Tat pathway signal sequence domain protein</fullName>
    </recommendedName>
</protein>
<gene>
    <name evidence="3" type="ORF">ACFFIA_00135</name>
</gene>